<protein>
    <submittedName>
        <fullName evidence="2">DUF1707 family protein</fullName>
    </submittedName>
</protein>
<proteinExistence type="predicted"/>
<dbReference type="AlphaFoldDB" id="A0AAC9HVG9"/>
<dbReference type="InterPro" id="IPR012551">
    <property type="entry name" value="DUF1707_SHOCT-like"/>
</dbReference>
<accession>A0AAC9HVG9</accession>
<name>A0AAC9HVG9_9PSEU</name>
<evidence type="ECO:0000313" key="2">
    <source>
        <dbReference type="EMBL" id="AOS66158.1"/>
    </source>
</evidence>
<feature type="domain" description="DUF1707" evidence="1">
    <location>
        <begin position="2"/>
        <end position="51"/>
    </location>
</feature>
<dbReference type="KEGG" id="ahm:TL08_26950"/>
<reference evidence="3" key="1">
    <citation type="submission" date="2016-03" db="EMBL/GenBank/DDBJ databases">
        <title>Complete genome sequence of the type strain Actinoalloteichus hymeniacidonis DSM 45092.</title>
        <authorList>
            <person name="Schaffert L."/>
            <person name="Albersmeier A."/>
            <person name="Winkler A."/>
            <person name="Kalinowski J."/>
            <person name="Zotchev S."/>
            <person name="Ruckert C."/>
        </authorList>
    </citation>
    <scope>NUCLEOTIDE SEQUENCE [LARGE SCALE GENOMIC DNA]</scope>
    <source>
        <strain evidence="3">HPA177(T) (DSM 45092(T))</strain>
    </source>
</reference>
<evidence type="ECO:0000313" key="3">
    <source>
        <dbReference type="Proteomes" id="UP000095210"/>
    </source>
</evidence>
<evidence type="ECO:0000259" key="1">
    <source>
        <dbReference type="Pfam" id="PF08044"/>
    </source>
</evidence>
<sequence length="174" mass="19444">MSHAERAHVVELLQKAVALGLIDLDEFSDRADQALTSRTREELNVLLVDLPGLVVAPLPEHTPLNLKLTSSSLVRNGRWTVPPAVNVQARAGEMRLDFSEAEFLSRVVEIDIDILGCNLDITVGRTTVIDSIDLENRFGFFRDRTRSPRVEPEHRLRLSGIARGSSIRIRNARS</sequence>
<dbReference type="PANTHER" id="PTHR40763:SF5">
    <property type="entry name" value="MEMBRANE PROTEIN"/>
    <property type="match status" value="1"/>
</dbReference>
<keyword evidence="3" id="KW-1185">Reference proteome</keyword>
<organism evidence="2 3">
    <name type="scientific">Actinoalloteichus hymeniacidonis</name>
    <dbReference type="NCBI Taxonomy" id="340345"/>
    <lineage>
        <taxon>Bacteria</taxon>
        <taxon>Bacillati</taxon>
        <taxon>Actinomycetota</taxon>
        <taxon>Actinomycetes</taxon>
        <taxon>Pseudonocardiales</taxon>
        <taxon>Pseudonocardiaceae</taxon>
        <taxon>Actinoalloteichus</taxon>
    </lineage>
</organism>
<dbReference type="Pfam" id="PF08044">
    <property type="entry name" value="DUF1707"/>
    <property type="match status" value="1"/>
</dbReference>
<dbReference type="EMBL" id="CP014859">
    <property type="protein sequence ID" value="AOS66158.1"/>
    <property type="molecule type" value="Genomic_DNA"/>
</dbReference>
<dbReference type="PANTHER" id="PTHR40763">
    <property type="entry name" value="MEMBRANE PROTEIN-RELATED"/>
    <property type="match status" value="1"/>
</dbReference>
<dbReference type="Proteomes" id="UP000095210">
    <property type="component" value="Chromosome"/>
</dbReference>
<gene>
    <name evidence="2" type="ORF">TL08_26950</name>
</gene>